<dbReference type="EMBL" id="KV878594">
    <property type="protein sequence ID" value="OJJ54635.1"/>
    <property type="molecule type" value="Genomic_DNA"/>
</dbReference>
<dbReference type="InterPro" id="IPR051795">
    <property type="entry name" value="Glycosyl_Hydrlase_43"/>
</dbReference>
<feature type="compositionally biased region" description="Basic and acidic residues" evidence="7">
    <location>
        <begin position="324"/>
        <end position="335"/>
    </location>
</feature>
<feature type="domain" description="Beta-xylosidase C-terminal Concanavalin A-like" evidence="9">
    <location>
        <begin position="343"/>
        <end position="557"/>
    </location>
</feature>
<dbReference type="OrthoDB" id="408373at2759"/>
<name>A0A1L9T5G3_9EURO</name>
<keyword evidence="11" id="KW-1185">Reference proteome</keyword>
<dbReference type="InterPro" id="IPR023296">
    <property type="entry name" value="Glyco_hydro_beta-prop_sf"/>
</dbReference>
<evidence type="ECO:0000259" key="9">
    <source>
        <dbReference type="Pfam" id="PF17851"/>
    </source>
</evidence>
<dbReference type="GO" id="GO:0005975">
    <property type="term" value="P:carbohydrate metabolic process"/>
    <property type="evidence" value="ECO:0007669"/>
    <property type="project" value="InterPro"/>
</dbReference>
<keyword evidence="3 6" id="KW-0378">Hydrolase</keyword>
<evidence type="ECO:0000313" key="11">
    <source>
        <dbReference type="Proteomes" id="UP000184356"/>
    </source>
</evidence>
<evidence type="ECO:0000256" key="6">
    <source>
        <dbReference type="RuleBase" id="RU361187"/>
    </source>
</evidence>
<dbReference type="InterPro" id="IPR041542">
    <property type="entry name" value="GH43_C2"/>
</dbReference>
<sequence>MRPPHLPAILQVIAIVGATLASADRTYTNPILPGWHSDPSCVYVPEQETFFCVASTFIAFPGLPLYASKDLQSWELASNIFNRPSQIPDTADTENQQGGIYAPTLRYRNGTFYLIVSNLGPSIKGLVFTSTDPYDDTAWSDPLVFPVHGIDPDIFWDDDDQVYVTSADDSRIQHYSLDLATGEIGGVAYLWNGTGGASPEGPHLYRRDGYYYLLIAEGGTETNHAVTMARSKSRTGPWEPCPYNPVLTNRNTTQYFQTVGHADLFQDGSGNWWGVALSTRSGPEWLNYPMGRETILTSGTWEEKGWPVLQPVRGVMRGPLPPRSKAERPINEPEHVTFPPGSDIPKHLVYWRLPEESSYAVSPKGHPNTLRLKPSVYGPSYNASSVTDPITFIARRQTDTLFAFSVDLEFAPRSPNVEAGVSLFLTQEQHVDLSIVHVPRLSSGSARILQLKTYGRGNYDGPLHNVTMDVPRHWGNKTVSLNVEAVDDETYLFSASLASKPGDNIQVGTSDARVVSGDTGRFTGTLIGVYASYGGHGQRAITGEVQGLDTEADFAYFSNWKYEGQGQKVDYDTIVPSY</sequence>
<dbReference type="PANTHER" id="PTHR42812:SF17">
    <property type="entry name" value="BETA-XYLOSIDASE C-TERMINAL CONCANAVALIN A-LIKE DOMAIN-CONTAINING PROTEIN-RELATED"/>
    <property type="match status" value="1"/>
</dbReference>
<dbReference type="PANTHER" id="PTHR42812">
    <property type="entry name" value="BETA-XYLOSIDASE"/>
    <property type="match status" value="1"/>
</dbReference>
<dbReference type="STRING" id="1036612.A0A1L9T5G3"/>
<organism evidence="10 11">
    <name type="scientific">Aspergillus sydowii CBS 593.65</name>
    <dbReference type="NCBI Taxonomy" id="1036612"/>
    <lineage>
        <taxon>Eukaryota</taxon>
        <taxon>Fungi</taxon>
        <taxon>Dikarya</taxon>
        <taxon>Ascomycota</taxon>
        <taxon>Pezizomycotina</taxon>
        <taxon>Eurotiomycetes</taxon>
        <taxon>Eurotiomycetidae</taxon>
        <taxon>Eurotiales</taxon>
        <taxon>Aspergillaceae</taxon>
        <taxon>Aspergillus</taxon>
        <taxon>Aspergillus subgen. Nidulantes</taxon>
    </lineage>
</organism>
<dbReference type="Gene3D" id="2.60.120.200">
    <property type="match status" value="1"/>
</dbReference>
<evidence type="ECO:0000256" key="1">
    <source>
        <dbReference type="ARBA" id="ARBA00009865"/>
    </source>
</evidence>
<feature type="site" description="Important for catalytic activity, responsible for pKa modulation of the active site Glu and correct orientation of both the proton donor and substrate" evidence="5">
    <location>
        <position position="151"/>
    </location>
</feature>
<keyword evidence="4 6" id="KW-0326">Glycosidase</keyword>
<dbReference type="GeneID" id="63760054"/>
<evidence type="ECO:0000256" key="2">
    <source>
        <dbReference type="ARBA" id="ARBA00022729"/>
    </source>
</evidence>
<feature type="chain" id="PRO_5012838086" description="Beta-xylosidase C-terminal Concanavalin A-like domain-containing protein" evidence="8">
    <location>
        <begin position="24"/>
        <end position="578"/>
    </location>
</feature>
<dbReference type="RefSeq" id="XP_040698441.1">
    <property type="nucleotide sequence ID" value="XM_040843981.1"/>
</dbReference>
<evidence type="ECO:0000256" key="7">
    <source>
        <dbReference type="SAM" id="MobiDB-lite"/>
    </source>
</evidence>
<dbReference type="GO" id="GO:0004553">
    <property type="term" value="F:hydrolase activity, hydrolyzing O-glycosyl compounds"/>
    <property type="evidence" value="ECO:0007669"/>
    <property type="project" value="InterPro"/>
</dbReference>
<feature type="region of interest" description="Disordered" evidence="7">
    <location>
        <begin position="317"/>
        <end position="338"/>
    </location>
</feature>
<protein>
    <recommendedName>
        <fullName evidence="9">Beta-xylosidase C-terminal Concanavalin A-like domain-containing protein</fullName>
    </recommendedName>
</protein>
<dbReference type="VEuPathDB" id="FungiDB:ASPSYDRAFT_210254"/>
<dbReference type="Gene3D" id="2.115.10.20">
    <property type="entry name" value="Glycosyl hydrolase domain, family 43"/>
    <property type="match status" value="1"/>
</dbReference>
<proteinExistence type="inferred from homology"/>
<gene>
    <name evidence="10" type="ORF">ASPSYDRAFT_210254</name>
</gene>
<feature type="signal peptide" evidence="8">
    <location>
        <begin position="1"/>
        <end position="23"/>
    </location>
</feature>
<reference evidence="11" key="1">
    <citation type="journal article" date="2017" name="Genome Biol.">
        <title>Comparative genomics reveals high biological diversity and specific adaptations in the industrially and medically important fungal genus Aspergillus.</title>
        <authorList>
            <person name="de Vries R.P."/>
            <person name="Riley R."/>
            <person name="Wiebenga A."/>
            <person name="Aguilar-Osorio G."/>
            <person name="Amillis S."/>
            <person name="Uchima C.A."/>
            <person name="Anderluh G."/>
            <person name="Asadollahi M."/>
            <person name="Askin M."/>
            <person name="Barry K."/>
            <person name="Battaglia E."/>
            <person name="Bayram O."/>
            <person name="Benocci T."/>
            <person name="Braus-Stromeyer S.A."/>
            <person name="Caldana C."/>
            <person name="Canovas D."/>
            <person name="Cerqueira G.C."/>
            <person name="Chen F."/>
            <person name="Chen W."/>
            <person name="Choi C."/>
            <person name="Clum A."/>
            <person name="Dos Santos R.A."/>
            <person name="Damasio A.R."/>
            <person name="Diallinas G."/>
            <person name="Emri T."/>
            <person name="Fekete E."/>
            <person name="Flipphi M."/>
            <person name="Freyberg S."/>
            <person name="Gallo A."/>
            <person name="Gournas C."/>
            <person name="Habgood R."/>
            <person name="Hainaut M."/>
            <person name="Harispe M.L."/>
            <person name="Henrissat B."/>
            <person name="Hilden K.S."/>
            <person name="Hope R."/>
            <person name="Hossain A."/>
            <person name="Karabika E."/>
            <person name="Karaffa L."/>
            <person name="Karanyi Z."/>
            <person name="Krasevec N."/>
            <person name="Kuo A."/>
            <person name="Kusch H."/>
            <person name="LaButti K."/>
            <person name="Lagendijk E.L."/>
            <person name="Lapidus A."/>
            <person name="Levasseur A."/>
            <person name="Lindquist E."/>
            <person name="Lipzen A."/>
            <person name="Logrieco A.F."/>
            <person name="MacCabe A."/>
            <person name="Maekelae M.R."/>
            <person name="Malavazi I."/>
            <person name="Melin P."/>
            <person name="Meyer V."/>
            <person name="Mielnichuk N."/>
            <person name="Miskei M."/>
            <person name="Molnar A.P."/>
            <person name="Mule G."/>
            <person name="Ngan C.Y."/>
            <person name="Orejas M."/>
            <person name="Orosz E."/>
            <person name="Ouedraogo J.P."/>
            <person name="Overkamp K.M."/>
            <person name="Park H.-S."/>
            <person name="Perrone G."/>
            <person name="Piumi F."/>
            <person name="Punt P.J."/>
            <person name="Ram A.F."/>
            <person name="Ramon A."/>
            <person name="Rauscher S."/>
            <person name="Record E."/>
            <person name="Riano-Pachon D.M."/>
            <person name="Robert V."/>
            <person name="Roehrig J."/>
            <person name="Ruller R."/>
            <person name="Salamov A."/>
            <person name="Salih N.S."/>
            <person name="Samson R.A."/>
            <person name="Sandor E."/>
            <person name="Sanguinetti M."/>
            <person name="Schuetze T."/>
            <person name="Sepcic K."/>
            <person name="Shelest E."/>
            <person name="Sherlock G."/>
            <person name="Sophianopoulou V."/>
            <person name="Squina F.M."/>
            <person name="Sun H."/>
            <person name="Susca A."/>
            <person name="Todd R.B."/>
            <person name="Tsang A."/>
            <person name="Unkles S.E."/>
            <person name="van de Wiele N."/>
            <person name="van Rossen-Uffink D."/>
            <person name="Oliveira J.V."/>
            <person name="Vesth T.C."/>
            <person name="Visser J."/>
            <person name="Yu J.-H."/>
            <person name="Zhou M."/>
            <person name="Andersen M.R."/>
            <person name="Archer D.B."/>
            <person name="Baker S.E."/>
            <person name="Benoit I."/>
            <person name="Brakhage A.A."/>
            <person name="Braus G.H."/>
            <person name="Fischer R."/>
            <person name="Frisvad J.C."/>
            <person name="Goldman G.H."/>
            <person name="Houbraken J."/>
            <person name="Oakley B."/>
            <person name="Pocsi I."/>
            <person name="Scazzocchio C."/>
            <person name="Seiboth B."/>
            <person name="vanKuyk P.A."/>
            <person name="Wortman J."/>
            <person name="Dyer P.S."/>
            <person name="Grigoriev I.V."/>
        </authorList>
    </citation>
    <scope>NUCLEOTIDE SEQUENCE [LARGE SCALE GENOMIC DNA]</scope>
    <source>
        <strain evidence="11">CBS 593.65</strain>
    </source>
</reference>
<dbReference type="AlphaFoldDB" id="A0A1L9T5G3"/>
<dbReference type="SUPFAM" id="SSF49899">
    <property type="entry name" value="Concanavalin A-like lectins/glucanases"/>
    <property type="match status" value="1"/>
</dbReference>
<keyword evidence="2 8" id="KW-0732">Signal</keyword>
<dbReference type="CDD" id="cd18833">
    <property type="entry name" value="GH43_PcXyl-like"/>
    <property type="match status" value="1"/>
</dbReference>
<dbReference type="Pfam" id="PF04616">
    <property type="entry name" value="Glyco_hydro_43"/>
    <property type="match status" value="1"/>
</dbReference>
<dbReference type="Proteomes" id="UP000184356">
    <property type="component" value="Unassembled WGS sequence"/>
</dbReference>
<dbReference type="SUPFAM" id="SSF75005">
    <property type="entry name" value="Arabinanase/levansucrase/invertase"/>
    <property type="match status" value="1"/>
</dbReference>
<evidence type="ECO:0000256" key="4">
    <source>
        <dbReference type="ARBA" id="ARBA00023295"/>
    </source>
</evidence>
<evidence type="ECO:0000256" key="8">
    <source>
        <dbReference type="SAM" id="SignalP"/>
    </source>
</evidence>
<dbReference type="InterPro" id="IPR013320">
    <property type="entry name" value="ConA-like_dom_sf"/>
</dbReference>
<dbReference type="InterPro" id="IPR006710">
    <property type="entry name" value="Glyco_hydro_43"/>
</dbReference>
<comment type="similarity">
    <text evidence="1 6">Belongs to the glycosyl hydrolase 43 family.</text>
</comment>
<dbReference type="Pfam" id="PF17851">
    <property type="entry name" value="GH43_C2"/>
    <property type="match status" value="1"/>
</dbReference>
<accession>A0A1L9T5G3</accession>
<evidence type="ECO:0000256" key="3">
    <source>
        <dbReference type="ARBA" id="ARBA00022801"/>
    </source>
</evidence>
<evidence type="ECO:0000256" key="5">
    <source>
        <dbReference type="PIRSR" id="PIRSR606710-2"/>
    </source>
</evidence>
<evidence type="ECO:0000313" key="10">
    <source>
        <dbReference type="EMBL" id="OJJ54635.1"/>
    </source>
</evidence>